<name>A0A8J3JNT3_9ACTN</name>
<organism evidence="2 3">
    <name type="scientific">Catellatospora chokoriensis</name>
    <dbReference type="NCBI Taxonomy" id="310353"/>
    <lineage>
        <taxon>Bacteria</taxon>
        <taxon>Bacillati</taxon>
        <taxon>Actinomycetota</taxon>
        <taxon>Actinomycetes</taxon>
        <taxon>Micromonosporales</taxon>
        <taxon>Micromonosporaceae</taxon>
        <taxon>Catellatospora</taxon>
    </lineage>
</organism>
<protein>
    <submittedName>
        <fullName evidence="2">Uncharacterized protein</fullName>
    </submittedName>
</protein>
<feature type="compositionally biased region" description="Basic and acidic residues" evidence="1">
    <location>
        <begin position="31"/>
        <end position="45"/>
    </location>
</feature>
<feature type="compositionally biased region" description="Low complexity" evidence="1">
    <location>
        <begin position="17"/>
        <end position="29"/>
    </location>
</feature>
<reference evidence="2 3" key="1">
    <citation type="submission" date="2021-01" db="EMBL/GenBank/DDBJ databases">
        <title>Whole genome shotgun sequence of Catellatospora chokoriensis NBRC 107358.</title>
        <authorList>
            <person name="Komaki H."/>
            <person name="Tamura T."/>
        </authorList>
    </citation>
    <scope>NUCLEOTIDE SEQUENCE [LARGE SCALE GENOMIC DNA]</scope>
    <source>
        <strain evidence="2 3">NBRC 107358</strain>
    </source>
</reference>
<feature type="region of interest" description="Disordered" evidence="1">
    <location>
        <begin position="16"/>
        <end position="52"/>
    </location>
</feature>
<sequence length="74" mass="7883">MQQFAVEQHAAATRLEQAAQGAQQGGLAARVRSDDDGELSARDLDGEPVDDGAVVVADDQVLSGKPHRRLLMSR</sequence>
<dbReference type="Proteomes" id="UP000619293">
    <property type="component" value="Unassembled WGS sequence"/>
</dbReference>
<gene>
    <name evidence="2" type="ORF">Cch02nite_18300</name>
</gene>
<proteinExistence type="predicted"/>
<dbReference type="AlphaFoldDB" id="A0A8J3JNT3"/>
<evidence type="ECO:0000256" key="1">
    <source>
        <dbReference type="SAM" id="MobiDB-lite"/>
    </source>
</evidence>
<keyword evidence="3" id="KW-1185">Reference proteome</keyword>
<comment type="caution">
    <text evidence="2">The sequence shown here is derived from an EMBL/GenBank/DDBJ whole genome shotgun (WGS) entry which is preliminary data.</text>
</comment>
<dbReference type="EMBL" id="BONG01000008">
    <property type="protein sequence ID" value="GIF88386.1"/>
    <property type="molecule type" value="Genomic_DNA"/>
</dbReference>
<evidence type="ECO:0000313" key="3">
    <source>
        <dbReference type="Proteomes" id="UP000619293"/>
    </source>
</evidence>
<accession>A0A8J3JNT3</accession>
<evidence type="ECO:0000313" key="2">
    <source>
        <dbReference type="EMBL" id="GIF88386.1"/>
    </source>
</evidence>